<feature type="region of interest" description="Disordered" evidence="12">
    <location>
        <begin position="332"/>
        <end position="357"/>
    </location>
</feature>
<dbReference type="EMBL" id="BQXS01011679">
    <property type="protein sequence ID" value="GKT15502.1"/>
    <property type="molecule type" value="Genomic_DNA"/>
</dbReference>
<keyword evidence="7" id="KW-0243">Dynein</keyword>
<dbReference type="Proteomes" id="UP001057375">
    <property type="component" value="Unassembled WGS sequence"/>
</dbReference>
<organism evidence="13 14">
    <name type="scientific">Aduncisulcus paluster</name>
    <dbReference type="NCBI Taxonomy" id="2918883"/>
    <lineage>
        <taxon>Eukaryota</taxon>
        <taxon>Metamonada</taxon>
        <taxon>Carpediemonas-like organisms</taxon>
        <taxon>Aduncisulcus</taxon>
    </lineage>
</organism>
<keyword evidence="11" id="KW-0966">Cell projection</keyword>
<dbReference type="SMART" id="SM00320">
    <property type="entry name" value="WD40"/>
    <property type="match status" value="5"/>
</dbReference>
<reference evidence="13" key="1">
    <citation type="submission" date="2022-03" db="EMBL/GenBank/DDBJ databases">
        <title>Draft genome sequence of Aduncisulcus paluster, a free-living microaerophilic Fornicata.</title>
        <authorList>
            <person name="Yuyama I."/>
            <person name="Kume K."/>
            <person name="Tamura T."/>
            <person name="Inagaki Y."/>
            <person name="Hashimoto T."/>
        </authorList>
    </citation>
    <scope>NUCLEOTIDE SEQUENCE</scope>
    <source>
        <strain evidence="13">NY0171</strain>
    </source>
</reference>
<dbReference type="InterPro" id="IPR050687">
    <property type="entry name" value="Dynein_IC"/>
</dbReference>
<evidence type="ECO:0000256" key="3">
    <source>
        <dbReference type="ARBA" id="ARBA00022490"/>
    </source>
</evidence>
<protein>
    <submittedName>
        <fullName evidence="13">Dynein axonemal intermediate chain 2</fullName>
    </submittedName>
</protein>
<comment type="similarity">
    <text evidence="2">Belongs to the dynein intermediate chain family.</text>
</comment>
<keyword evidence="4" id="KW-0853">WD repeat</keyword>
<accession>A0ABQ5JSJ9</accession>
<comment type="subcellular location">
    <subcellularLocation>
        <location evidence="1">Cytoplasm</location>
        <location evidence="1">Cytoskeleton</location>
        <location evidence="1">Cilium axoneme</location>
    </subcellularLocation>
</comment>
<keyword evidence="5" id="KW-0493">Microtubule</keyword>
<keyword evidence="10" id="KW-0206">Cytoskeleton</keyword>
<dbReference type="PANTHER" id="PTHR12442:SF7">
    <property type="entry name" value="DYNEIN AXONEMAL INTERMEDIATE CHAIN 2"/>
    <property type="match status" value="1"/>
</dbReference>
<evidence type="ECO:0000256" key="11">
    <source>
        <dbReference type="ARBA" id="ARBA00023273"/>
    </source>
</evidence>
<evidence type="ECO:0000313" key="14">
    <source>
        <dbReference type="Proteomes" id="UP001057375"/>
    </source>
</evidence>
<dbReference type="InterPro" id="IPR001680">
    <property type="entry name" value="WD40_rpt"/>
</dbReference>
<evidence type="ECO:0000256" key="10">
    <source>
        <dbReference type="ARBA" id="ARBA00023212"/>
    </source>
</evidence>
<sequence length="604" mass="67626">MEVFTKKRRDFGAPVNFSYTEPYLIDSLAPNPELHKLWVERTHRDQQFQTSREMSEHEVNTDRIETISRGIYHKEGGWPKEIDPTESEHVTRYRKKIERDRMYAAALRTLQTTCETIIKQNNAVEINEKYFDSAEESEVQSDESDVPTLKSLTVLRDPNGSPEDHDGRWARKVVWRHEGAQKSRKVAISYCSLDFDKRLSVDIGGYGSHNCSSYIWDITNPNFPEQELSATAPITCLEYHTKDTNLMLGGWYNGMLSLWDTRKGHRPVDTTDIKMSHSDAVLDLKWIKSKSGMECASVGADGRVLWWDVRKFSSPIDTMEVRLPAWALAGRNRPGAKRSSRGSARPGARGAAGTTAAEEKPVAPLLGTMCIDYDSAAGLNKFTIGTETGHICLCNSKGRTPSERISAVFHGQHGAISSLYRSPFYPKFFLTSGDWSVRLFHEEVGTPILASKYAESRVVDCNWSPVRPGVFASAQANGYVDIWDLVRRTTHSVLSTKVSEHALTCCSFDHSGNLLAVGDEKGGLTICEVSKSLSNIGSNEKHAVQSVLDREQKREKNLESRMKESRLGKTTAKVEDSVVADLAKEEEEVERLFLESIVGAHGSL</sequence>
<dbReference type="InterPro" id="IPR036322">
    <property type="entry name" value="WD40_repeat_dom_sf"/>
</dbReference>
<evidence type="ECO:0000256" key="9">
    <source>
        <dbReference type="ARBA" id="ARBA00023175"/>
    </source>
</evidence>
<evidence type="ECO:0000256" key="8">
    <source>
        <dbReference type="ARBA" id="ARBA00023069"/>
    </source>
</evidence>
<evidence type="ECO:0000256" key="5">
    <source>
        <dbReference type="ARBA" id="ARBA00022701"/>
    </source>
</evidence>
<dbReference type="InterPro" id="IPR015943">
    <property type="entry name" value="WD40/YVTN_repeat-like_dom_sf"/>
</dbReference>
<evidence type="ECO:0000256" key="2">
    <source>
        <dbReference type="ARBA" id="ARBA00011059"/>
    </source>
</evidence>
<comment type="caution">
    <text evidence="13">The sequence shown here is derived from an EMBL/GenBank/DDBJ whole genome shotgun (WGS) entry which is preliminary data.</text>
</comment>
<evidence type="ECO:0000256" key="12">
    <source>
        <dbReference type="SAM" id="MobiDB-lite"/>
    </source>
</evidence>
<evidence type="ECO:0000256" key="7">
    <source>
        <dbReference type="ARBA" id="ARBA00023017"/>
    </source>
</evidence>
<evidence type="ECO:0000256" key="4">
    <source>
        <dbReference type="ARBA" id="ARBA00022574"/>
    </source>
</evidence>
<gene>
    <name evidence="13" type="ORF">ADUPG1_010722</name>
</gene>
<name>A0ABQ5JSJ9_9EUKA</name>
<keyword evidence="14" id="KW-1185">Reference proteome</keyword>
<keyword evidence="3" id="KW-0963">Cytoplasm</keyword>
<keyword evidence="9" id="KW-0505">Motor protein</keyword>
<dbReference type="Gene3D" id="2.130.10.10">
    <property type="entry name" value="YVTN repeat-like/Quinoprotein amine dehydrogenase"/>
    <property type="match status" value="2"/>
</dbReference>
<keyword evidence="6" id="KW-0677">Repeat</keyword>
<dbReference type="PANTHER" id="PTHR12442">
    <property type="entry name" value="DYNEIN INTERMEDIATE CHAIN"/>
    <property type="match status" value="1"/>
</dbReference>
<dbReference type="SUPFAM" id="SSF50978">
    <property type="entry name" value="WD40 repeat-like"/>
    <property type="match status" value="1"/>
</dbReference>
<evidence type="ECO:0000256" key="6">
    <source>
        <dbReference type="ARBA" id="ARBA00022737"/>
    </source>
</evidence>
<feature type="compositionally biased region" description="Low complexity" evidence="12">
    <location>
        <begin position="341"/>
        <end position="356"/>
    </location>
</feature>
<keyword evidence="8" id="KW-0969">Cilium</keyword>
<feature type="region of interest" description="Disordered" evidence="12">
    <location>
        <begin position="546"/>
        <end position="569"/>
    </location>
</feature>
<proteinExistence type="inferred from homology"/>
<evidence type="ECO:0000313" key="13">
    <source>
        <dbReference type="EMBL" id="GKT15502.1"/>
    </source>
</evidence>
<evidence type="ECO:0000256" key="1">
    <source>
        <dbReference type="ARBA" id="ARBA00004430"/>
    </source>
</evidence>